<evidence type="ECO:0000313" key="2">
    <source>
        <dbReference type="EMBL" id="SFD87010.1"/>
    </source>
</evidence>
<dbReference type="EMBL" id="FOMX01000005">
    <property type="protein sequence ID" value="SFD87010.1"/>
    <property type="molecule type" value="Genomic_DNA"/>
</dbReference>
<sequence>MRAGLRACAGGFDTRGRHVKHGGMHSPRFGLVLAVLTACGSEGRPDATDTAATAQASATAPTTTQGSSGDVTPTSTGDASTGTTTSTGSTTDEPGTITASTGTTAVDTSTTEPVDPSTTTVGPKLDLPPEMPIPVKDIPGLMSITFYESTSGVMEFTFLVDGPELNNLLPDPLSNQNRDIEGTSVEFYDVYYSDVDGVFDPLGSYLTIAGSFGAKLPAGGGLNLAEISLNFANNEYEFGSYLASFVGLGDNYIMGSEPNAIDNNLDTHTTMGNTVDTPGQRLRVTLGFKSSLMPG</sequence>
<reference evidence="3" key="1">
    <citation type="submission" date="2016-10" db="EMBL/GenBank/DDBJ databases">
        <authorList>
            <person name="Varghese N."/>
            <person name="Submissions S."/>
        </authorList>
    </citation>
    <scope>NUCLEOTIDE SEQUENCE [LARGE SCALE GENOMIC DNA]</scope>
    <source>
        <strain evidence="3">ATCC 25963</strain>
    </source>
</reference>
<dbReference type="AlphaFoldDB" id="A0A1I1W229"/>
<protein>
    <submittedName>
        <fullName evidence="2">Uncharacterized protein</fullName>
    </submittedName>
</protein>
<feature type="region of interest" description="Disordered" evidence="1">
    <location>
        <begin position="43"/>
        <end position="132"/>
    </location>
</feature>
<evidence type="ECO:0000313" key="3">
    <source>
        <dbReference type="Proteomes" id="UP000199400"/>
    </source>
</evidence>
<name>A0A1I1W229_9BACT</name>
<keyword evidence="3" id="KW-1185">Reference proteome</keyword>
<evidence type="ECO:0000256" key="1">
    <source>
        <dbReference type="SAM" id="MobiDB-lite"/>
    </source>
</evidence>
<feature type="compositionally biased region" description="Low complexity" evidence="1">
    <location>
        <begin position="48"/>
        <end position="111"/>
    </location>
</feature>
<gene>
    <name evidence="2" type="ORF">SAMN02745121_02005</name>
</gene>
<dbReference type="STRING" id="54.SAMN02745121_02005"/>
<organism evidence="2 3">
    <name type="scientific">Nannocystis exedens</name>
    <dbReference type="NCBI Taxonomy" id="54"/>
    <lineage>
        <taxon>Bacteria</taxon>
        <taxon>Pseudomonadati</taxon>
        <taxon>Myxococcota</taxon>
        <taxon>Polyangia</taxon>
        <taxon>Nannocystales</taxon>
        <taxon>Nannocystaceae</taxon>
        <taxon>Nannocystis</taxon>
    </lineage>
</organism>
<dbReference type="Proteomes" id="UP000199400">
    <property type="component" value="Unassembled WGS sequence"/>
</dbReference>
<accession>A0A1I1W229</accession>
<proteinExistence type="predicted"/>